<reference evidence="7" key="1">
    <citation type="submission" date="2021-01" db="EMBL/GenBank/DDBJ databases">
        <title>Modified the classification status of verrucomicrobia.</title>
        <authorList>
            <person name="Feng X."/>
        </authorList>
    </citation>
    <scope>NUCLEOTIDE SEQUENCE</scope>
    <source>
        <strain evidence="7">KCTC 13126</strain>
    </source>
</reference>
<comment type="caution">
    <text evidence="7">The sequence shown here is derived from an EMBL/GenBank/DDBJ whole genome shotgun (WGS) entry which is preliminary data.</text>
</comment>
<dbReference type="PANTHER" id="PTHR22550">
    <property type="entry name" value="SPORE GERMINATION PROTEIN"/>
    <property type="match status" value="1"/>
</dbReference>
<dbReference type="SMART" id="SM00327">
    <property type="entry name" value="VWA"/>
    <property type="match status" value="1"/>
</dbReference>
<keyword evidence="1" id="KW-1003">Cell membrane</keyword>
<evidence type="ECO:0000256" key="3">
    <source>
        <dbReference type="ARBA" id="ARBA00022989"/>
    </source>
</evidence>
<dbReference type="InterPro" id="IPR036465">
    <property type="entry name" value="vWFA_dom_sf"/>
</dbReference>
<dbReference type="Gene3D" id="3.40.50.410">
    <property type="entry name" value="von Willebrand factor, type A domain"/>
    <property type="match status" value="1"/>
</dbReference>
<dbReference type="Proteomes" id="UP000617628">
    <property type="component" value="Unassembled WGS sequence"/>
</dbReference>
<dbReference type="RefSeq" id="WP_200355935.1">
    <property type="nucleotide sequence ID" value="NZ_JAENIL010000021.1"/>
</dbReference>
<dbReference type="PANTHER" id="PTHR22550:SF5">
    <property type="entry name" value="LEUCINE ZIPPER PROTEIN 4"/>
    <property type="match status" value="1"/>
</dbReference>
<evidence type="ECO:0000313" key="8">
    <source>
        <dbReference type="Proteomes" id="UP000617628"/>
    </source>
</evidence>
<sequence>MIDLLDTKLQLAYPLWLLALLALPLVAWLRGRRSVAAMILPFAGQWKRHAMIGGTKLATTFVFLAAIGMILALTRPQSVTTERHSKSRGYDIILAVDLSRSMEAEDYFVNRKRSNRLQAVKPVLSAFINRRENDRIGLIAFAGRAYTAAPLTFDHKWLARQTERLQIGLIEDGTAIGDSIAVATSRLLEGAKERAGEREGAFIVLLTDGENTAGIMDPLEGAELAKDAGIRVYTIAAGKNGYVPFPRRNERGERIGTEQHFMRVDTATLNQIAQLTEGEFFRAENSDTIDQAFKKIDETSTIEFEVRQYSTITELFHFPLYAAGAFAAIGVFISGSKLRGEDLS</sequence>
<accession>A0A934RWP4</accession>
<name>A0A934RWP4_9BACT</name>
<gene>
    <name evidence="7" type="ORF">JIN87_12670</name>
</gene>
<keyword evidence="3 5" id="KW-1133">Transmembrane helix</keyword>
<proteinExistence type="predicted"/>
<keyword evidence="8" id="KW-1185">Reference proteome</keyword>
<dbReference type="SUPFAM" id="SSF53300">
    <property type="entry name" value="vWA-like"/>
    <property type="match status" value="1"/>
</dbReference>
<evidence type="ECO:0000256" key="5">
    <source>
        <dbReference type="SAM" id="Phobius"/>
    </source>
</evidence>
<dbReference type="AlphaFoldDB" id="A0A934RWP4"/>
<dbReference type="Pfam" id="PF13519">
    <property type="entry name" value="VWA_2"/>
    <property type="match status" value="1"/>
</dbReference>
<dbReference type="PROSITE" id="PS50234">
    <property type="entry name" value="VWFA"/>
    <property type="match status" value="1"/>
</dbReference>
<dbReference type="InterPro" id="IPR002035">
    <property type="entry name" value="VWF_A"/>
</dbReference>
<feature type="domain" description="VWFA" evidence="6">
    <location>
        <begin position="91"/>
        <end position="296"/>
    </location>
</feature>
<feature type="transmembrane region" description="Helical" evidence="5">
    <location>
        <begin position="50"/>
        <end position="73"/>
    </location>
</feature>
<protein>
    <submittedName>
        <fullName evidence="7">VWA domain-containing protein</fullName>
    </submittedName>
</protein>
<evidence type="ECO:0000256" key="1">
    <source>
        <dbReference type="ARBA" id="ARBA00022475"/>
    </source>
</evidence>
<dbReference type="InterPro" id="IPR050768">
    <property type="entry name" value="UPF0353/GerABKA_families"/>
</dbReference>
<evidence type="ECO:0000256" key="4">
    <source>
        <dbReference type="ARBA" id="ARBA00023136"/>
    </source>
</evidence>
<keyword evidence="2 5" id="KW-0812">Transmembrane</keyword>
<evidence type="ECO:0000259" key="6">
    <source>
        <dbReference type="PROSITE" id="PS50234"/>
    </source>
</evidence>
<keyword evidence="4 5" id="KW-0472">Membrane</keyword>
<dbReference type="EMBL" id="JAENIL010000021">
    <property type="protein sequence ID" value="MBK1877723.1"/>
    <property type="molecule type" value="Genomic_DNA"/>
</dbReference>
<organism evidence="7 8">
    <name type="scientific">Pelagicoccus mobilis</name>
    <dbReference type="NCBI Taxonomy" id="415221"/>
    <lineage>
        <taxon>Bacteria</taxon>
        <taxon>Pseudomonadati</taxon>
        <taxon>Verrucomicrobiota</taxon>
        <taxon>Opitutia</taxon>
        <taxon>Puniceicoccales</taxon>
        <taxon>Pelagicoccaceae</taxon>
        <taxon>Pelagicoccus</taxon>
    </lineage>
</organism>
<feature type="transmembrane region" description="Helical" evidence="5">
    <location>
        <begin position="12"/>
        <end position="29"/>
    </location>
</feature>
<evidence type="ECO:0000313" key="7">
    <source>
        <dbReference type="EMBL" id="MBK1877723.1"/>
    </source>
</evidence>
<evidence type="ECO:0000256" key="2">
    <source>
        <dbReference type="ARBA" id="ARBA00022692"/>
    </source>
</evidence>